<accession>A0A270AXM0</accession>
<dbReference type="EMBL" id="CP024176">
    <property type="protein sequence ID" value="ATQ83332.1"/>
    <property type="molecule type" value="Genomic_DNA"/>
</dbReference>
<dbReference type="AlphaFoldDB" id="A0A270AXM0"/>
<dbReference type="PANTHER" id="PTHR12475">
    <property type="match status" value="1"/>
</dbReference>
<dbReference type="SUPFAM" id="SSF54637">
    <property type="entry name" value="Thioesterase/thiol ester dehydrase-isomerase"/>
    <property type="match status" value="1"/>
</dbReference>
<reference evidence="1" key="1">
    <citation type="submission" date="2017-11" db="EMBL/GenBank/DDBJ databases">
        <title>Complete Genome Sequence from Moraxella oslensis YHS isolated from human skin.</title>
        <authorList>
            <person name="Lee K."/>
            <person name="Lim J.Y."/>
            <person name="Hwang I."/>
        </authorList>
    </citation>
    <scope>NUCLEOTIDE SEQUENCE</scope>
    <source>
        <strain evidence="1">YHS</strain>
    </source>
</reference>
<dbReference type="Pfam" id="PF13279">
    <property type="entry name" value="4HBT_2"/>
    <property type="match status" value="1"/>
</dbReference>
<name>A0A270AXM0_FAUOS</name>
<dbReference type="InterPro" id="IPR029069">
    <property type="entry name" value="HotDog_dom_sf"/>
</dbReference>
<sequence>MNLLLRYLILCLMLKSDKAKSSKPSYSDAIIRHYRILPHDMGFRHHVPNYRYLSFIELNIQQWLMQQRPTDKLGWVIASQQLTYIKESFLFDKLTLRSQLLAWDKKYLYFRHEFWVKNDLNVVALTKIVLMLDQQVQPTSVIVQQDEQTHPVIKTWQDNLNEIKKLTPIK</sequence>
<dbReference type="CDD" id="cd00586">
    <property type="entry name" value="4HBT"/>
    <property type="match status" value="1"/>
</dbReference>
<dbReference type="Gene3D" id="3.10.129.10">
    <property type="entry name" value="Hotdog Thioesterase"/>
    <property type="match status" value="1"/>
</dbReference>
<protein>
    <submittedName>
        <fullName evidence="1">Acyl-CoA thioesterase</fullName>
    </submittedName>
</protein>
<gene>
    <name evidence="1" type="ORF">YHS_05565</name>
</gene>
<proteinExistence type="predicted"/>
<dbReference type="InterPro" id="IPR051490">
    <property type="entry name" value="THEM6_lcsJ_thioesterase"/>
</dbReference>
<dbReference type="PANTHER" id="PTHR12475:SF4">
    <property type="entry name" value="PROTEIN THEM6"/>
    <property type="match status" value="1"/>
</dbReference>
<organism evidence="1">
    <name type="scientific">Faucicola osloensis</name>
    <name type="common">Moraxella osloensis</name>
    <dbReference type="NCBI Taxonomy" id="34062"/>
    <lineage>
        <taxon>Bacteria</taxon>
        <taxon>Pseudomonadati</taxon>
        <taxon>Pseudomonadota</taxon>
        <taxon>Gammaproteobacteria</taxon>
        <taxon>Moraxellales</taxon>
        <taxon>Moraxellaceae</taxon>
        <taxon>Faucicola</taxon>
    </lineage>
</organism>
<evidence type="ECO:0000313" key="1">
    <source>
        <dbReference type="EMBL" id="ATQ83332.1"/>
    </source>
</evidence>